<feature type="compositionally biased region" description="Basic and acidic residues" evidence="1">
    <location>
        <begin position="12"/>
        <end position="23"/>
    </location>
</feature>
<dbReference type="RefSeq" id="WP_119738658.1">
    <property type="nucleotide sequence ID" value="NZ_QYUN01000002.1"/>
</dbReference>
<feature type="region of interest" description="Disordered" evidence="1">
    <location>
        <begin position="1"/>
        <end position="23"/>
    </location>
</feature>
<comment type="caution">
    <text evidence="2">The sequence shown here is derived from an EMBL/GenBank/DDBJ whole genome shotgun (WGS) entry which is preliminary data.</text>
</comment>
<dbReference type="EMBL" id="QYUN01000002">
    <property type="protein sequence ID" value="RJG06249.1"/>
    <property type="molecule type" value="Genomic_DNA"/>
</dbReference>
<gene>
    <name evidence="2" type="ORF">D3870_09710</name>
</gene>
<dbReference type="AlphaFoldDB" id="A0A418X1C2"/>
<proteinExistence type="predicted"/>
<name>A0A418X1C2_9BURK</name>
<evidence type="ECO:0000313" key="3">
    <source>
        <dbReference type="Proteomes" id="UP000285190"/>
    </source>
</evidence>
<protein>
    <submittedName>
        <fullName evidence="2">DUF2635 domain-containing protein</fullName>
    </submittedName>
</protein>
<evidence type="ECO:0000313" key="2">
    <source>
        <dbReference type="EMBL" id="RJG06249.1"/>
    </source>
</evidence>
<sequence>MFVKPVPGRQVPDPDRGGYLSEDGRTVEASQYWLRRIVDGDVIEVQPKKGAKQ</sequence>
<reference evidence="2 3" key="1">
    <citation type="submission" date="2018-09" db="EMBL/GenBank/DDBJ databases">
        <authorList>
            <person name="Zhu H."/>
        </authorList>
    </citation>
    <scope>NUCLEOTIDE SEQUENCE [LARGE SCALE GENOMIC DNA]</scope>
    <source>
        <strain evidence="2 3">K2R10-39</strain>
    </source>
</reference>
<dbReference type="Proteomes" id="UP000285190">
    <property type="component" value="Unassembled WGS sequence"/>
</dbReference>
<accession>A0A418X1C2</accession>
<keyword evidence="3" id="KW-1185">Reference proteome</keyword>
<dbReference type="OrthoDB" id="8689507at2"/>
<dbReference type="Pfam" id="PF10948">
    <property type="entry name" value="DUF2635"/>
    <property type="match status" value="1"/>
</dbReference>
<evidence type="ECO:0000256" key="1">
    <source>
        <dbReference type="SAM" id="MobiDB-lite"/>
    </source>
</evidence>
<organism evidence="2 3">
    <name type="scientific">Noviherbaspirillum cavernae</name>
    <dbReference type="NCBI Taxonomy" id="2320862"/>
    <lineage>
        <taxon>Bacteria</taxon>
        <taxon>Pseudomonadati</taxon>
        <taxon>Pseudomonadota</taxon>
        <taxon>Betaproteobacteria</taxon>
        <taxon>Burkholderiales</taxon>
        <taxon>Oxalobacteraceae</taxon>
        <taxon>Noviherbaspirillum</taxon>
    </lineage>
</organism>
<dbReference type="InterPro" id="IPR024400">
    <property type="entry name" value="DUF2635"/>
</dbReference>